<dbReference type="EMBL" id="RSCD01000017">
    <property type="protein sequence ID" value="RSH87438.1"/>
    <property type="molecule type" value="Genomic_DNA"/>
</dbReference>
<dbReference type="GO" id="GO:0031902">
    <property type="term" value="C:late endosome membrane"/>
    <property type="evidence" value="ECO:0007669"/>
    <property type="project" value="UniProtKB-UniRule"/>
</dbReference>
<evidence type="ECO:0000256" key="4">
    <source>
        <dbReference type="ARBA" id="ARBA00022833"/>
    </source>
</evidence>
<keyword evidence="2" id="KW-0479">Metal-binding</keyword>
<organism evidence="8 9">
    <name type="scientific">Saitozyma podzolica</name>
    <dbReference type="NCBI Taxonomy" id="1890683"/>
    <lineage>
        <taxon>Eukaryota</taxon>
        <taxon>Fungi</taxon>
        <taxon>Dikarya</taxon>
        <taxon>Basidiomycota</taxon>
        <taxon>Agaricomycotina</taxon>
        <taxon>Tremellomycetes</taxon>
        <taxon>Tremellales</taxon>
        <taxon>Trimorphomycetaceae</taxon>
        <taxon>Saitozyma</taxon>
    </lineage>
</organism>
<feature type="compositionally biased region" description="Low complexity" evidence="6">
    <location>
        <begin position="121"/>
        <end position="138"/>
    </location>
</feature>
<keyword evidence="5" id="KW-0963">Cytoplasm</keyword>
<feature type="region of interest" description="Disordered" evidence="6">
    <location>
        <begin position="121"/>
        <end position="141"/>
    </location>
</feature>
<dbReference type="InterPro" id="IPR021648">
    <property type="entry name" value="GLUE_dom"/>
</dbReference>
<keyword evidence="5" id="KW-0813">Transport</keyword>
<dbReference type="Proteomes" id="UP000279259">
    <property type="component" value="Unassembled WGS sequence"/>
</dbReference>
<dbReference type="InterPro" id="IPR040608">
    <property type="entry name" value="Snf8/Vps36"/>
</dbReference>
<gene>
    <name evidence="8" type="ORF">EHS25_003348</name>
</gene>
<dbReference type="SUPFAM" id="SSF50729">
    <property type="entry name" value="PH domain-like"/>
    <property type="match status" value="2"/>
</dbReference>
<comment type="function">
    <text evidence="5">Component of the ESCRT-II complex (endosomal sorting complex required for transport II), which is required for multivesicular body (MVB) formation and sorting of endosomal cargo proteins into MVBs.</text>
</comment>
<dbReference type="Pfam" id="PF11605">
    <property type="entry name" value="Vps36_ESCRT-II"/>
    <property type="match status" value="1"/>
</dbReference>
<evidence type="ECO:0000259" key="7">
    <source>
        <dbReference type="PROSITE" id="PS51495"/>
    </source>
</evidence>
<feature type="region of interest" description="Disordered" evidence="6">
    <location>
        <begin position="183"/>
        <end position="218"/>
    </location>
</feature>
<dbReference type="AlphaFoldDB" id="A0A427Y8L4"/>
<feature type="region of interest" description="Disordered" evidence="6">
    <location>
        <begin position="66"/>
        <end position="89"/>
    </location>
</feature>
<dbReference type="SMART" id="SM00547">
    <property type="entry name" value="ZnF_RBZ"/>
    <property type="match status" value="2"/>
</dbReference>
<dbReference type="GO" id="GO:0032266">
    <property type="term" value="F:phosphatidylinositol-3-phosphate binding"/>
    <property type="evidence" value="ECO:0007669"/>
    <property type="project" value="UniProtKB-UniRule"/>
</dbReference>
<dbReference type="STRING" id="1890683.A0A427Y8L4"/>
<dbReference type="InterPro" id="IPR036388">
    <property type="entry name" value="WH-like_DNA-bd_sf"/>
</dbReference>
<dbReference type="GO" id="GO:0008270">
    <property type="term" value="F:zinc ion binding"/>
    <property type="evidence" value="ECO:0007669"/>
    <property type="project" value="UniProtKB-KW"/>
</dbReference>
<dbReference type="PANTHER" id="PTHR13128:SF12">
    <property type="entry name" value="VACUOLAR PROTEIN-SORTING-ASSOCIATED PROTEIN 36"/>
    <property type="match status" value="1"/>
</dbReference>
<feature type="compositionally biased region" description="Low complexity" evidence="6">
    <location>
        <begin position="73"/>
        <end position="88"/>
    </location>
</feature>
<dbReference type="Gene3D" id="2.30.30.380">
    <property type="entry name" value="Zn-finger domain of Sec23/24"/>
    <property type="match status" value="1"/>
</dbReference>
<proteinExistence type="inferred from homology"/>
<evidence type="ECO:0000313" key="8">
    <source>
        <dbReference type="EMBL" id="RSH87438.1"/>
    </source>
</evidence>
<evidence type="ECO:0000313" key="9">
    <source>
        <dbReference type="Proteomes" id="UP000279259"/>
    </source>
</evidence>
<reference evidence="8 9" key="1">
    <citation type="submission" date="2018-11" db="EMBL/GenBank/DDBJ databases">
        <title>Genome sequence of Saitozyma podzolica DSM 27192.</title>
        <authorList>
            <person name="Aliyu H."/>
            <person name="Gorte O."/>
            <person name="Ochsenreither K."/>
        </authorList>
    </citation>
    <scope>NUCLEOTIDE SEQUENCE [LARGE SCALE GENOMIC DNA]</scope>
    <source>
        <strain evidence="8 9">DSM 27192</strain>
    </source>
</reference>
<evidence type="ECO:0000256" key="6">
    <source>
        <dbReference type="SAM" id="MobiDB-lite"/>
    </source>
</evidence>
<dbReference type="GO" id="GO:0043130">
    <property type="term" value="F:ubiquitin binding"/>
    <property type="evidence" value="ECO:0007669"/>
    <property type="project" value="UniProtKB-UniRule"/>
</dbReference>
<feature type="domain" description="GLUE N-terminal" evidence="7">
    <location>
        <begin position="15"/>
        <end position="321"/>
    </location>
</feature>
<keyword evidence="9" id="KW-1185">Reference proteome</keyword>
<dbReference type="Gene3D" id="1.10.10.10">
    <property type="entry name" value="Winged helix-like DNA-binding domain superfamily/Winged helix DNA-binding domain"/>
    <property type="match status" value="1"/>
</dbReference>
<sequence>MSLPSGLSAQFWRPFYPGKRVSDSLEPGEEWIGSWDNVGLYEGNNKVPSYQVLAVHLTTHRLLLVPTPNTALPSPTSGSSSARSSDPPALQTNLSYVRQTEFYNGFMRSSAKITLFLGPSPTAAASSSPTPRPASETASGGGGTWTCGVCGMVNSLASHEASPALSAKCVLCGVAYSASRTSAIPPSRVGTPGPPGSREPDRQGKAVPAPDVSNTQVTEETGDGIACPACTFLNHKSMTACEICSTPLQRKAGIGASQGQGAQRGVTAVAGGGVGVDVGSSGGDRLEVVRLSFRKGGEKEAYRKLKSVLTTKAWETETSNARRGHRPDTSSDEGRASPRPGAGIDGILQSMSLEAKAQDESMQSAFRDLEVLMVRAGEMVRLAQNLNAKLTASQSAGNAPSADEATLIRTSLVQLGLPAPALTSDMVKSDREYHEGLAIELGGLLTGHADEGGRKGKAREGLMVGPGGRGVIGLDEVWGLWMRARGVALLSPSTLIAILPFLSAHTTPPIRALTLPSSLMVLYSPIYSPQAILFRLLAILTPSIPAESSDPGEAPSDNSNAHVEPSLSLIEIAAHEGLAVGLAKELIEEVERISGGPSPVTRHGVIEGIVRDEQAEEGSGGVRWYRDLISAWPISAM</sequence>
<comment type="subcellular location">
    <subcellularLocation>
        <location evidence="5">Cytoplasm</location>
    </subcellularLocation>
    <subcellularLocation>
        <location evidence="5">Endosome</location>
    </subcellularLocation>
</comment>
<evidence type="ECO:0000256" key="5">
    <source>
        <dbReference type="RuleBase" id="RU367095"/>
    </source>
</evidence>
<keyword evidence="5" id="KW-0967">Endosome</keyword>
<keyword evidence="4" id="KW-0862">Zinc</keyword>
<feature type="region of interest" description="Disordered" evidence="6">
    <location>
        <begin position="316"/>
        <end position="345"/>
    </location>
</feature>
<dbReference type="PROSITE" id="PS51495">
    <property type="entry name" value="GLUE"/>
    <property type="match status" value="1"/>
</dbReference>
<keyword evidence="5" id="KW-0653">Protein transport</keyword>
<dbReference type="OrthoDB" id="271448at2759"/>
<comment type="similarity">
    <text evidence="1 5">Belongs to the VPS36 family.</text>
</comment>
<evidence type="ECO:0000256" key="3">
    <source>
        <dbReference type="ARBA" id="ARBA00022771"/>
    </source>
</evidence>
<name>A0A427Y8L4_9TREE</name>
<keyword evidence="3" id="KW-0863">Zinc-finger</keyword>
<dbReference type="GO" id="GO:0000814">
    <property type="term" value="C:ESCRT II complex"/>
    <property type="evidence" value="ECO:0007669"/>
    <property type="project" value="UniProtKB-UniRule"/>
</dbReference>
<comment type="subunit">
    <text evidence="5">Component of the endosomal sorting complex required for transport II (ESCRT-II).</text>
</comment>
<dbReference type="Gene3D" id="2.30.29.30">
    <property type="entry name" value="Pleckstrin-homology domain (PH domain)/Phosphotyrosine-binding domain (PTB)"/>
    <property type="match status" value="1"/>
</dbReference>
<dbReference type="InterPro" id="IPR011993">
    <property type="entry name" value="PH-like_dom_sf"/>
</dbReference>
<protein>
    <recommendedName>
        <fullName evidence="5">Vacuolar protein-sorting-associated protein 36</fullName>
    </recommendedName>
    <alternativeName>
        <fullName evidence="5">ESCRT-II complex subunit VPS36</fullName>
    </alternativeName>
</protein>
<comment type="caution">
    <text evidence="8">The sequence shown here is derived from an EMBL/GenBank/DDBJ whole genome shotgun (WGS) entry which is preliminary data.</text>
</comment>
<dbReference type="GO" id="GO:0043328">
    <property type="term" value="P:protein transport to vacuole involved in ubiquitin-dependent protein catabolic process via the multivesicular body sorting pathway"/>
    <property type="evidence" value="ECO:0007669"/>
    <property type="project" value="UniProtKB-UniRule"/>
</dbReference>
<dbReference type="InterPro" id="IPR037855">
    <property type="entry name" value="Vps36"/>
</dbReference>
<dbReference type="Pfam" id="PF04157">
    <property type="entry name" value="EAP30"/>
    <property type="match status" value="1"/>
</dbReference>
<accession>A0A427Y8L4</accession>
<evidence type="ECO:0000256" key="2">
    <source>
        <dbReference type="ARBA" id="ARBA00022723"/>
    </source>
</evidence>
<feature type="compositionally biased region" description="Basic and acidic residues" evidence="6">
    <location>
        <begin position="326"/>
        <end position="336"/>
    </location>
</feature>
<evidence type="ECO:0000256" key="1">
    <source>
        <dbReference type="ARBA" id="ARBA00009697"/>
    </source>
</evidence>
<dbReference type="PANTHER" id="PTHR13128">
    <property type="entry name" value="VACUOLAR PROTEIN-SORTING-ASSOCIATED PROTEIN 36"/>
    <property type="match status" value="1"/>
</dbReference>
<dbReference type="Gene3D" id="6.10.140.260">
    <property type="match status" value="1"/>
</dbReference>
<dbReference type="InterPro" id="IPR001876">
    <property type="entry name" value="Znf_RanBP2"/>
</dbReference>